<comment type="caution">
    <text evidence="3">The sequence shown here is derived from an EMBL/GenBank/DDBJ whole genome shotgun (WGS) entry which is preliminary data.</text>
</comment>
<dbReference type="PANTHER" id="PTHR21240:SF28">
    <property type="entry name" value="ISO-OROTATE DECARBOXYLASE (EUROFUNG)"/>
    <property type="match status" value="1"/>
</dbReference>
<sequence>MGSVIDAHGHLGGGLLPWRSADLADDLVATAAELGIERTLVSTLGTTSLLEHPGPDELRAANAITAAAVERYPEALAGLVYLSPEHPRASLDELARHVVDGPFVGAKLWIAVRAGDRRMDVLAERLEELDVPLLQHAWYKVVDRMPDESTPADVTELARRHPGLTIQMAHLGGAGRRGVADIAPYPNIVVDTSGGDPVLGEVTHAVATLGAERVVFGSDVPIRDPATALAKVLGAELTDEQRALVLQGNALRMYRRLS</sequence>
<proteinExistence type="predicted"/>
<gene>
    <name evidence="3" type="ORF">EV186_105184</name>
</gene>
<dbReference type="InterPro" id="IPR032466">
    <property type="entry name" value="Metal_Hydrolase"/>
</dbReference>
<dbReference type="EMBL" id="SNXZ01000005">
    <property type="protein sequence ID" value="TDP94952.1"/>
    <property type="molecule type" value="Genomic_DNA"/>
</dbReference>
<accession>A0A4R6S5C9</accession>
<dbReference type="SUPFAM" id="SSF51556">
    <property type="entry name" value="Metallo-dependent hydrolases"/>
    <property type="match status" value="1"/>
</dbReference>
<dbReference type="InterPro" id="IPR006680">
    <property type="entry name" value="Amidohydro-rel"/>
</dbReference>
<evidence type="ECO:0000256" key="1">
    <source>
        <dbReference type="ARBA" id="ARBA00023239"/>
    </source>
</evidence>
<evidence type="ECO:0000313" key="4">
    <source>
        <dbReference type="Proteomes" id="UP000295444"/>
    </source>
</evidence>
<feature type="domain" description="Amidohydrolase-related" evidence="2">
    <location>
        <begin position="5"/>
        <end position="256"/>
    </location>
</feature>
<dbReference type="GO" id="GO:0016831">
    <property type="term" value="F:carboxy-lyase activity"/>
    <property type="evidence" value="ECO:0007669"/>
    <property type="project" value="InterPro"/>
</dbReference>
<dbReference type="Pfam" id="PF04909">
    <property type="entry name" value="Amidohydro_2"/>
    <property type="match status" value="1"/>
</dbReference>
<dbReference type="GO" id="GO:0019748">
    <property type="term" value="P:secondary metabolic process"/>
    <property type="evidence" value="ECO:0007669"/>
    <property type="project" value="TreeGrafter"/>
</dbReference>
<dbReference type="GO" id="GO:0016787">
    <property type="term" value="F:hydrolase activity"/>
    <property type="evidence" value="ECO:0007669"/>
    <property type="project" value="InterPro"/>
</dbReference>
<dbReference type="OrthoDB" id="8673173at2"/>
<keyword evidence="4" id="KW-1185">Reference proteome</keyword>
<reference evidence="3 4" key="1">
    <citation type="submission" date="2019-03" db="EMBL/GenBank/DDBJ databases">
        <title>Genomic Encyclopedia of Type Strains, Phase IV (KMG-IV): sequencing the most valuable type-strain genomes for metagenomic binning, comparative biology and taxonomic classification.</title>
        <authorList>
            <person name="Goeker M."/>
        </authorList>
    </citation>
    <scope>NUCLEOTIDE SEQUENCE [LARGE SCALE GENOMIC DNA]</scope>
    <source>
        <strain evidence="3 4">DSM 45361</strain>
    </source>
</reference>
<dbReference type="AlphaFoldDB" id="A0A4R6S5C9"/>
<evidence type="ECO:0000313" key="3">
    <source>
        <dbReference type="EMBL" id="TDP94952.1"/>
    </source>
</evidence>
<dbReference type="Gene3D" id="3.20.20.140">
    <property type="entry name" value="Metal-dependent hydrolases"/>
    <property type="match status" value="1"/>
</dbReference>
<dbReference type="PANTHER" id="PTHR21240">
    <property type="entry name" value="2-AMINO-3-CARBOXYLMUCONATE-6-SEMIALDEHYDE DECARBOXYLASE"/>
    <property type="match status" value="1"/>
</dbReference>
<keyword evidence="1" id="KW-0456">Lyase</keyword>
<dbReference type="Proteomes" id="UP000295444">
    <property type="component" value="Unassembled WGS sequence"/>
</dbReference>
<organism evidence="3 4">
    <name type="scientific">Labedaea rhizosphaerae</name>
    <dbReference type="NCBI Taxonomy" id="598644"/>
    <lineage>
        <taxon>Bacteria</taxon>
        <taxon>Bacillati</taxon>
        <taxon>Actinomycetota</taxon>
        <taxon>Actinomycetes</taxon>
        <taxon>Pseudonocardiales</taxon>
        <taxon>Pseudonocardiaceae</taxon>
        <taxon>Labedaea</taxon>
    </lineage>
</organism>
<dbReference type="GO" id="GO:0005737">
    <property type="term" value="C:cytoplasm"/>
    <property type="evidence" value="ECO:0007669"/>
    <property type="project" value="TreeGrafter"/>
</dbReference>
<protein>
    <recommendedName>
        <fullName evidence="2">Amidohydrolase-related domain-containing protein</fullName>
    </recommendedName>
</protein>
<name>A0A4R6S5C9_LABRH</name>
<dbReference type="InterPro" id="IPR032465">
    <property type="entry name" value="ACMSD"/>
</dbReference>
<evidence type="ECO:0000259" key="2">
    <source>
        <dbReference type="Pfam" id="PF04909"/>
    </source>
</evidence>